<organism evidence="2 3">
    <name type="scientific">Corynebacterium phocae</name>
    <dbReference type="NCBI Taxonomy" id="161895"/>
    <lineage>
        <taxon>Bacteria</taxon>
        <taxon>Bacillati</taxon>
        <taxon>Actinomycetota</taxon>
        <taxon>Actinomycetes</taxon>
        <taxon>Mycobacteriales</taxon>
        <taxon>Corynebacteriaceae</taxon>
        <taxon>Corynebacterium</taxon>
    </lineage>
</organism>
<feature type="region of interest" description="Disordered" evidence="1">
    <location>
        <begin position="1"/>
        <end position="79"/>
    </location>
</feature>
<dbReference type="Proteomes" id="UP000185491">
    <property type="component" value="Chromosome"/>
</dbReference>
<dbReference type="KEGG" id="cpho:CPHO_09350"/>
<feature type="compositionally biased region" description="Gly residues" evidence="1">
    <location>
        <begin position="50"/>
        <end position="61"/>
    </location>
</feature>
<proteinExistence type="predicted"/>
<feature type="compositionally biased region" description="Low complexity" evidence="1">
    <location>
        <begin position="33"/>
        <end position="49"/>
    </location>
</feature>
<evidence type="ECO:0000313" key="3">
    <source>
        <dbReference type="Proteomes" id="UP000185491"/>
    </source>
</evidence>
<evidence type="ECO:0000313" key="2">
    <source>
        <dbReference type="EMBL" id="APT93055.1"/>
    </source>
</evidence>
<gene>
    <name evidence="2" type="ORF">CPHO_09350</name>
</gene>
<sequence>MGGSGGGLNGGGSGTGRGLGGSGGGLNGGAGSGAINTSAINTSATSSGSGSSGSGMAGGARGNQNKNKRGQIHAVTTKIEAEPNRRALLGKLPPAVPGVIGAWVREDQGRT</sequence>
<evidence type="ECO:0000256" key="1">
    <source>
        <dbReference type="SAM" id="MobiDB-lite"/>
    </source>
</evidence>
<name>A0A1L7D4L1_9CORY</name>
<dbReference type="STRING" id="161895.CPHO_09350"/>
<keyword evidence="3" id="KW-1185">Reference proteome</keyword>
<protein>
    <submittedName>
        <fullName evidence="2">Uncharacterized protein</fullName>
    </submittedName>
</protein>
<dbReference type="AlphaFoldDB" id="A0A1L7D4L1"/>
<accession>A0A1L7D4L1</accession>
<feature type="compositionally biased region" description="Gly residues" evidence="1">
    <location>
        <begin position="1"/>
        <end position="32"/>
    </location>
</feature>
<reference evidence="2 3" key="1">
    <citation type="submission" date="2014-08" db="EMBL/GenBank/DDBJ databases">
        <title>Complete genome sequence of Corynebacterium phocae M408/89/1(T)(=DSM 44612(T)), isolated from the common seal (Phoca vitulina).</title>
        <authorList>
            <person name="Ruckert C."/>
            <person name="Albersmeier A."/>
            <person name="Winkler A."/>
            <person name="Kalinowski J."/>
        </authorList>
    </citation>
    <scope>NUCLEOTIDE SEQUENCE [LARGE SCALE GENOMIC DNA]</scope>
    <source>
        <strain evidence="2 3">M408/89/1</strain>
    </source>
</reference>
<dbReference type="EMBL" id="CP009249">
    <property type="protein sequence ID" value="APT93055.1"/>
    <property type="molecule type" value="Genomic_DNA"/>
</dbReference>